<dbReference type="AlphaFoldDB" id="A0A2K3KAW5"/>
<comment type="caution">
    <text evidence="1">The sequence shown here is derived from an EMBL/GenBank/DDBJ whole genome shotgun (WGS) entry which is preliminary data.</text>
</comment>
<feature type="non-terminal residue" evidence="1">
    <location>
        <position position="104"/>
    </location>
</feature>
<name>A0A2K3KAW5_TRIPR</name>
<accession>A0A2K3KAW5</accession>
<reference evidence="1 2" key="1">
    <citation type="journal article" date="2014" name="Am. J. Bot.">
        <title>Genome assembly and annotation for red clover (Trifolium pratense; Fabaceae).</title>
        <authorList>
            <person name="Istvanek J."/>
            <person name="Jaros M."/>
            <person name="Krenek A."/>
            <person name="Repkova J."/>
        </authorList>
    </citation>
    <scope>NUCLEOTIDE SEQUENCE [LARGE SCALE GENOMIC DNA]</scope>
    <source>
        <strain evidence="2">cv. Tatra</strain>
        <tissue evidence="1">Young leaves</tissue>
    </source>
</reference>
<sequence>VKVAHKKAKKGKESHISKVAAVPGEHVKEDKVFLRSFCTKSDDRDWARNGVVATVINGEAIPAVQNRITDAGFHDLVLLPMGADKVFVRSLEGVDVMPLVNKAR</sequence>
<dbReference type="Proteomes" id="UP000236291">
    <property type="component" value="Unassembled WGS sequence"/>
</dbReference>
<feature type="non-terminal residue" evidence="1">
    <location>
        <position position="1"/>
    </location>
</feature>
<evidence type="ECO:0000313" key="2">
    <source>
        <dbReference type="Proteomes" id="UP000236291"/>
    </source>
</evidence>
<reference evidence="1 2" key="2">
    <citation type="journal article" date="2017" name="Front. Plant Sci.">
        <title>Gene Classification and Mining of Molecular Markers Useful in Red Clover (Trifolium pratense) Breeding.</title>
        <authorList>
            <person name="Istvanek J."/>
            <person name="Dluhosova J."/>
            <person name="Dluhos P."/>
            <person name="Patkova L."/>
            <person name="Nedelnik J."/>
            <person name="Repkova J."/>
        </authorList>
    </citation>
    <scope>NUCLEOTIDE SEQUENCE [LARGE SCALE GENOMIC DNA]</scope>
    <source>
        <strain evidence="2">cv. Tatra</strain>
        <tissue evidence="1">Young leaves</tissue>
    </source>
</reference>
<evidence type="ECO:0000313" key="1">
    <source>
        <dbReference type="EMBL" id="PNX63408.1"/>
    </source>
</evidence>
<protein>
    <submittedName>
        <fullName evidence="1">Putative sulfate transporter</fullName>
    </submittedName>
</protein>
<proteinExistence type="predicted"/>
<gene>
    <name evidence="1" type="ORF">L195_g061612</name>
</gene>
<dbReference type="EMBL" id="ASHM01155081">
    <property type="protein sequence ID" value="PNX63408.1"/>
    <property type="molecule type" value="Genomic_DNA"/>
</dbReference>
<organism evidence="1 2">
    <name type="scientific">Trifolium pratense</name>
    <name type="common">Red clover</name>
    <dbReference type="NCBI Taxonomy" id="57577"/>
    <lineage>
        <taxon>Eukaryota</taxon>
        <taxon>Viridiplantae</taxon>
        <taxon>Streptophyta</taxon>
        <taxon>Embryophyta</taxon>
        <taxon>Tracheophyta</taxon>
        <taxon>Spermatophyta</taxon>
        <taxon>Magnoliopsida</taxon>
        <taxon>eudicotyledons</taxon>
        <taxon>Gunneridae</taxon>
        <taxon>Pentapetalae</taxon>
        <taxon>rosids</taxon>
        <taxon>fabids</taxon>
        <taxon>Fabales</taxon>
        <taxon>Fabaceae</taxon>
        <taxon>Papilionoideae</taxon>
        <taxon>50 kb inversion clade</taxon>
        <taxon>NPAAA clade</taxon>
        <taxon>Hologalegina</taxon>
        <taxon>IRL clade</taxon>
        <taxon>Trifolieae</taxon>
        <taxon>Trifolium</taxon>
    </lineage>
</organism>